<evidence type="ECO:0000313" key="10">
    <source>
        <dbReference type="EMBL" id="KAE8763407.1"/>
    </source>
</evidence>
<feature type="domain" description="NADH:quinone oxidoreductase/Mrp antiporter transmembrane" evidence="9">
    <location>
        <begin position="144"/>
        <end position="435"/>
    </location>
</feature>
<evidence type="ECO:0000256" key="3">
    <source>
        <dbReference type="ARBA" id="ARBA00022692"/>
    </source>
</evidence>
<feature type="transmembrane region" description="Helical" evidence="8">
    <location>
        <begin position="148"/>
        <end position="168"/>
    </location>
</feature>
<proteinExistence type="inferred from homology"/>
<evidence type="ECO:0000259" key="9">
    <source>
        <dbReference type="Pfam" id="PF00361"/>
    </source>
</evidence>
<dbReference type="Proteomes" id="UP000451860">
    <property type="component" value="Unassembled WGS sequence"/>
</dbReference>
<organism evidence="10 11">
    <name type="scientific">Georgenia thermotolerans</name>
    <dbReference type="NCBI Taxonomy" id="527326"/>
    <lineage>
        <taxon>Bacteria</taxon>
        <taxon>Bacillati</taxon>
        <taxon>Actinomycetota</taxon>
        <taxon>Actinomycetes</taxon>
        <taxon>Micrococcales</taxon>
        <taxon>Bogoriellaceae</taxon>
        <taxon>Georgenia</taxon>
    </lineage>
</organism>
<evidence type="ECO:0000256" key="4">
    <source>
        <dbReference type="ARBA" id="ARBA00022989"/>
    </source>
</evidence>
<comment type="similarity">
    <text evidence="2">Belongs to the complex I subunit 4 family.</text>
</comment>
<accession>A0A7J5UM07</accession>
<dbReference type="InterPro" id="IPR003918">
    <property type="entry name" value="NADH_UbQ_OxRdtase"/>
</dbReference>
<dbReference type="GO" id="GO:0048039">
    <property type="term" value="F:ubiquinone binding"/>
    <property type="evidence" value="ECO:0007669"/>
    <property type="project" value="TreeGrafter"/>
</dbReference>
<dbReference type="PRINTS" id="PR01437">
    <property type="entry name" value="NUOXDRDTASE4"/>
</dbReference>
<sequence>MQTLNAAFPWLTVLIALPLVAAAVLWLVRPLHKVARPYGLAVSLVELVLAVVAATQFDLAQAGQQQLTELASWIPQLGVSYALGVNGLGLVMVLLAVFLVPLVLLAAWHEQEAVPAGAVLERRQMGFVALVLALEALMVAVFAARDVFLFYVLFEAMLVPVYFLIGNYGGPRRRTAALKFLLYSLAGGLIMLVGVVAVYLAGPGGEQGFLVDTLAGHLEVSPAVERLLFLSFFIAFAVKAPVWPVHTWLPDATQQAPAGTSTLLVGVLDKVGTFGMITLCLPLFPEASRWAAPAIIVLALISIIYGGLLAVGQRDIMRLIAFTSVSHFGFMVLGIFVRDQVALTGAMVYMVAHGVSTAALFLIAGFLTRRGGTQQIPAYGGMQRVTPVLAGTFLTAGLASIALPGLSGFVPEFLVIQGTFRVNIVAAVVAVLGVIIAAVYILLPYQRIFTGPKVPELARIPDLGAREKWVVGPLVAVMLALGFYPAPVLDAVRPVAQSVALEQPSSIDTARGPAGPADSGAVLAAGPEGTTK</sequence>
<dbReference type="AlphaFoldDB" id="A0A7J5UM07"/>
<feature type="transmembrane region" description="Helical" evidence="8">
    <location>
        <begin position="180"/>
        <end position="201"/>
    </location>
</feature>
<dbReference type="GO" id="GO:0042773">
    <property type="term" value="P:ATP synthesis coupled electron transport"/>
    <property type="evidence" value="ECO:0007669"/>
    <property type="project" value="InterPro"/>
</dbReference>
<evidence type="ECO:0000313" key="11">
    <source>
        <dbReference type="Proteomes" id="UP000451860"/>
    </source>
</evidence>
<feature type="transmembrane region" description="Helical" evidence="8">
    <location>
        <begin position="319"/>
        <end position="337"/>
    </location>
</feature>
<feature type="transmembrane region" description="Helical" evidence="8">
    <location>
        <begin position="388"/>
        <end position="410"/>
    </location>
</feature>
<name>A0A7J5UM07_9MICO</name>
<dbReference type="PANTHER" id="PTHR43507">
    <property type="entry name" value="NADH-UBIQUINONE OXIDOREDUCTASE CHAIN 4"/>
    <property type="match status" value="1"/>
</dbReference>
<dbReference type="NCBIfam" id="TIGR01972">
    <property type="entry name" value="NDH_I_M"/>
    <property type="match status" value="1"/>
</dbReference>
<keyword evidence="10" id="KW-0560">Oxidoreductase</keyword>
<reference evidence="10 11" key="1">
    <citation type="submission" date="2019-10" db="EMBL/GenBank/DDBJ databases">
        <title>Georgenia wutianyii sp. nov. and Georgenia yuyongxinii sp. nov. isolated from plateau pika (Ochotona curzoniae) in the Qinghai-Tibet plateau of China.</title>
        <authorList>
            <person name="Tian Z."/>
        </authorList>
    </citation>
    <scope>NUCLEOTIDE SEQUENCE [LARGE SCALE GENOMIC DNA]</scope>
    <source>
        <strain evidence="10 11">DSM 21501</strain>
    </source>
</reference>
<dbReference type="InterPro" id="IPR001750">
    <property type="entry name" value="ND/Mrp_TM"/>
</dbReference>
<evidence type="ECO:0000256" key="2">
    <source>
        <dbReference type="ARBA" id="ARBA00009025"/>
    </source>
</evidence>
<evidence type="ECO:0000256" key="5">
    <source>
        <dbReference type="ARBA" id="ARBA00023136"/>
    </source>
</evidence>
<keyword evidence="5 8" id="KW-0472">Membrane</keyword>
<dbReference type="EMBL" id="WHJE01000074">
    <property type="protein sequence ID" value="KAE8763407.1"/>
    <property type="molecule type" value="Genomic_DNA"/>
</dbReference>
<comment type="caution">
    <text evidence="10">The sequence shown here is derived from an EMBL/GenBank/DDBJ whole genome shotgun (WGS) entry which is preliminary data.</text>
</comment>
<feature type="transmembrane region" description="Helical" evidence="8">
    <location>
        <begin position="469"/>
        <end position="486"/>
    </location>
</feature>
<dbReference type="Pfam" id="PF00361">
    <property type="entry name" value="Proton_antipo_M"/>
    <property type="match status" value="1"/>
</dbReference>
<evidence type="ECO:0000256" key="6">
    <source>
        <dbReference type="RuleBase" id="RU000320"/>
    </source>
</evidence>
<dbReference type="PANTHER" id="PTHR43507:SF1">
    <property type="entry name" value="NADH-UBIQUINONE OXIDOREDUCTASE CHAIN 4"/>
    <property type="match status" value="1"/>
</dbReference>
<feature type="transmembrane region" description="Helical" evidence="8">
    <location>
        <begin position="6"/>
        <end position="28"/>
    </location>
</feature>
<dbReference type="OrthoDB" id="9768329at2"/>
<dbReference type="RefSeq" id="WP_152203526.1">
    <property type="nucleotide sequence ID" value="NZ_VUKF01000029.1"/>
</dbReference>
<feature type="region of interest" description="Disordered" evidence="7">
    <location>
        <begin position="506"/>
        <end position="532"/>
    </location>
</feature>
<feature type="transmembrane region" description="Helical" evidence="8">
    <location>
        <begin position="290"/>
        <end position="312"/>
    </location>
</feature>
<feature type="transmembrane region" description="Helical" evidence="8">
    <location>
        <begin position="79"/>
        <end position="104"/>
    </location>
</feature>
<comment type="subcellular location">
    <subcellularLocation>
        <location evidence="1">Endomembrane system</location>
        <topology evidence="1">Multi-pass membrane protein</topology>
    </subcellularLocation>
    <subcellularLocation>
        <location evidence="6">Membrane</location>
        <topology evidence="6">Multi-pass membrane protein</topology>
    </subcellularLocation>
</comment>
<dbReference type="GO" id="GO:0003954">
    <property type="term" value="F:NADH dehydrogenase activity"/>
    <property type="evidence" value="ECO:0007669"/>
    <property type="project" value="TreeGrafter"/>
</dbReference>
<dbReference type="GO" id="GO:0012505">
    <property type="term" value="C:endomembrane system"/>
    <property type="evidence" value="ECO:0007669"/>
    <property type="project" value="UniProtKB-SubCell"/>
</dbReference>
<keyword evidence="11" id="KW-1185">Reference proteome</keyword>
<dbReference type="EC" id="1.6.5.11" evidence="10"/>
<keyword evidence="3 6" id="KW-0812">Transmembrane</keyword>
<dbReference type="GO" id="GO:0008137">
    <property type="term" value="F:NADH dehydrogenase (ubiquinone) activity"/>
    <property type="evidence" value="ECO:0007669"/>
    <property type="project" value="InterPro"/>
</dbReference>
<feature type="transmembrane region" description="Helical" evidence="8">
    <location>
        <begin position="40"/>
        <end position="59"/>
    </location>
</feature>
<keyword evidence="4 8" id="KW-1133">Transmembrane helix</keyword>
<evidence type="ECO:0000256" key="7">
    <source>
        <dbReference type="SAM" id="MobiDB-lite"/>
    </source>
</evidence>
<feature type="transmembrane region" description="Helical" evidence="8">
    <location>
        <begin position="261"/>
        <end position="284"/>
    </location>
</feature>
<protein>
    <submittedName>
        <fullName evidence="10">NADH-quinone oxidoreductase subunit M</fullName>
        <ecNumber evidence="10">1.6.5.11</ecNumber>
    </submittedName>
</protein>
<dbReference type="NCBIfam" id="NF004500">
    <property type="entry name" value="PRK05846.1-4"/>
    <property type="match status" value="1"/>
</dbReference>
<dbReference type="GO" id="GO:0015990">
    <property type="term" value="P:electron transport coupled proton transport"/>
    <property type="evidence" value="ECO:0007669"/>
    <property type="project" value="TreeGrafter"/>
</dbReference>
<feature type="transmembrane region" description="Helical" evidence="8">
    <location>
        <begin position="343"/>
        <end position="367"/>
    </location>
</feature>
<evidence type="ECO:0000256" key="8">
    <source>
        <dbReference type="SAM" id="Phobius"/>
    </source>
</evidence>
<evidence type="ECO:0000256" key="1">
    <source>
        <dbReference type="ARBA" id="ARBA00004127"/>
    </source>
</evidence>
<dbReference type="GO" id="GO:0016020">
    <property type="term" value="C:membrane"/>
    <property type="evidence" value="ECO:0007669"/>
    <property type="project" value="UniProtKB-SubCell"/>
</dbReference>
<feature type="transmembrane region" description="Helical" evidence="8">
    <location>
        <begin position="125"/>
        <end position="142"/>
    </location>
</feature>
<feature type="transmembrane region" description="Helical" evidence="8">
    <location>
        <begin position="227"/>
        <end position="249"/>
    </location>
</feature>
<gene>
    <name evidence="10" type="ORF">GB883_14270</name>
</gene>
<feature type="transmembrane region" description="Helical" evidence="8">
    <location>
        <begin position="422"/>
        <end position="443"/>
    </location>
</feature>
<dbReference type="InterPro" id="IPR010227">
    <property type="entry name" value="NADH_Q_OxRdtase_chainM/4"/>
</dbReference>